<comment type="similarity">
    <text evidence="1 7">Belongs to the peptidase S10 family.</text>
</comment>
<dbReference type="GO" id="GO:0004185">
    <property type="term" value="F:serine-type carboxypeptidase activity"/>
    <property type="evidence" value="ECO:0007669"/>
    <property type="project" value="UniProtKB-UniRule"/>
</dbReference>
<keyword evidence="9" id="KW-1185">Reference proteome</keyword>
<proteinExistence type="inferred from homology"/>
<evidence type="ECO:0000256" key="2">
    <source>
        <dbReference type="ARBA" id="ARBA00022645"/>
    </source>
</evidence>
<keyword evidence="3 7" id="KW-0645">Protease</keyword>
<evidence type="ECO:0000256" key="1">
    <source>
        <dbReference type="ARBA" id="ARBA00009431"/>
    </source>
</evidence>
<dbReference type="SUPFAM" id="SSF53474">
    <property type="entry name" value="alpha/beta-Hydrolases"/>
    <property type="match status" value="1"/>
</dbReference>
<keyword evidence="5 7" id="KW-0378">Hydrolase</keyword>
<dbReference type="PROSITE" id="PS00131">
    <property type="entry name" value="CARBOXYPEPT_SER_SER"/>
    <property type="match status" value="1"/>
</dbReference>
<dbReference type="KEGG" id="tet:TTHERM_00927210"/>
<evidence type="ECO:0000256" key="6">
    <source>
        <dbReference type="ARBA" id="ARBA00023180"/>
    </source>
</evidence>
<evidence type="ECO:0000256" key="7">
    <source>
        <dbReference type="RuleBase" id="RU361156"/>
    </source>
</evidence>
<reference evidence="9" key="1">
    <citation type="journal article" date="2006" name="PLoS Biol.">
        <title>Macronuclear genome sequence of the ciliate Tetrahymena thermophila, a model eukaryote.</title>
        <authorList>
            <person name="Eisen J.A."/>
            <person name="Coyne R.S."/>
            <person name="Wu M."/>
            <person name="Wu D."/>
            <person name="Thiagarajan M."/>
            <person name="Wortman J.R."/>
            <person name="Badger J.H."/>
            <person name="Ren Q."/>
            <person name="Amedeo P."/>
            <person name="Jones K.M."/>
            <person name="Tallon L.J."/>
            <person name="Delcher A.L."/>
            <person name="Salzberg S.L."/>
            <person name="Silva J.C."/>
            <person name="Haas B.J."/>
            <person name="Majoros W.H."/>
            <person name="Farzad M."/>
            <person name="Carlton J.M."/>
            <person name="Smith R.K. Jr."/>
            <person name="Garg J."/>
            <person name="Pearlman R.E."/>
            <person name="Karrer K.M."/>
            <person name="Sun L."/>
            <person name="Manning G."/>
            <person name="Elde N.C."/>
            <person name="Turkewitz A.P."/>
            <person name="Asai D.J."/>
            <person name="Wilkes D.E."/>
            <person name="Wang Y."/>
            <person name="Cai H."/>
            <person name="Collins K."/>
            <person name="Stewart B.A."/>
            <person name="Lee S.R."/>
            <person name="Wilamowska K."/>
            <person name="Weinberg Z."/>
            <person name="Ruzzo W.L."/>
            <person name="Wloga D."/>
            <person name="Gaertig J."/>
            <person name="Frankel J."/>
            <person name="Tsao C.-C."/>
            <person name="Gorovsky M.A."/>
            <person name="Keeling P.J."/>
            <person name="Waller R.F."/>
            <person name="Patron N.J."/>
            <person name="Cherry J.M."/>
            <person name="Stover N.A."/>
            <person name="Krieger C.J."/>
            <person name="del Toro C."/>
            <person name="Ryder H.F."/>
            <person name="Williamson S.C."/>
            <person name="Barbeau R.A."/>
            <person name="Hamilton E.P."/>
            <person name="Orias E."/>
        </authorList>
    </citation>
    <scope>NUCLEOTIDE SEQUENCE [LARGE SCALE GENOMIC DNA]</scope>
    <source>
        <strain evidence="9">SB210</strain>
    </source>
</reference>
<dbReference type="GeneID" id="7842875"/>
<feature type="signal peptide" evidence="7">
    <location>
        <begin position="1"/>
        <end position="16"/>
    </location>
</feature>
<dbReference type="STRING" id="312017.Q22DT9"/>
<dbReference type="InterPro" id="IPR029058">
    <property type="entry name" value="AB_hydrolase_fold"/>
</dbReference>
<evidence type="ECO:0000256" key="3">
    <source>
        <dbReference type="ARBA" id="ARBA00022670"/>
    </source>
</evidence>
<dbReference type="OrthoDB" id="443318at2759"/>
<dbReference type="PANTHER" id="PTHR11802">
    <property type="entry name" value="SERINE PROTEASE FAMILY S10 SERINE CARBOXYPEPTIDASE"/>
    <property type="match status" value="1"/>
</dbReference>
<name>Q22DT9_TETTS</name>
<dbReference type="InterPro" id="IPR001563">
    <property type="entry name" value="Peptidase_S10"/>
</dbReference>
<evidence type="ECO:0000256" key="4">
    <source>
        <dbReference type="ARBA" id="ARBA00022729"/>
    </source>
</evidence>
<dbReference type="HOGENOM" id="CLU_008523_10_4_1"/>
<dbReference type="PRINTS" id="PR00724">
    <property type="entry name" value="CRBOXYPTASEC"/>
</dbReference>
<dbReference type="Proteomes" id="UP000009168">
    <property type="component" value="Unassembled WGS sequence"/>
</dbReference>
<dbReference type="Pfam" id="PF00450">
    <property type="entry name" value="Peptidase_S10"/>
    <property type="match status" value="1"/>
</dbReference>
<dbReference type="PANTHER" id="PTHR11802:SF113">
    <property type="entry name" value="SERINE CARBOXYPEPTIDASE CTSA-4.1"/>
    <property type="match status" value="1"/>
</dbReference>
<keyword evidence="2 7" id="KW-0121">Carboxypeptidase</keyword>
<dbReference type="OMA" id="HEIAINH"/>
<dbReference type="InParanoid" id="Q22DT9"/>
<dbReference type="ESTHER" id="tetts-q22dt9">
    <property type="family name" value="Carboxypeptidase_S10"/>
</dbReference>
<dbReference type="MEROPS" id="S10.009"/>
<dbReference type="eggNOG" id="KOG1282">
    <property type="taxonomic scope" value="Eukaryota"/>
</dbReference>
<dbReference type="GO" id="GO:0006508">
    <property type="term" value="P:proteolysis"/>
    <property type="evidence" value="ECO:0007669"/>
    <property type="project" value="UniProtKB-KW"/>
</dbReference>
<gene>
    <name evidence="8" type="ORF">TTHERM_00927210</name>
</gene>
<keyword evidence="4 7" id="KW-0732">Signal</keyword>
<dbReference type="EC" id="3.4.16.-" evidence="7"/>
<dbReference type="InterPro" id="IPR018202">
    <property type="entry name" value="Ser_caboxypep_ser_AS"/>
</dbReference>
<feature type="chain" id="PRO_5006528660" description="Carboxypeptidase" evidence="7">
    <location>
        <begin position="17"/>
        <end position="412"/>
    </location>
</feature>
<dbReference type="RefSeq" id="XP_001031129.1">
    <property type="nucleotide sequence ID" value="XM_001031129.1"/>
</dbReference>
<dbReference type="EMBL" id="GG662734">
    <property type="protein sequence ID" value="EAR83466.1"/>
    <property type="molecule type" value="Genomic_DNA"/>
</dbReference>
<organism evidence="8 9">
    <name type="scientific">Tetrahymena thermophila (strain SB210)</name>
    <dbReference type="NCBI Taxonomy" id="312017"/>
    <lineage>
        <taxon>Eukaryota</taxon>
        <taxon>Sar</taxon>
        <taxon>Alveolata</taxon>
        <taxon>Ciliophora</taxon>
        <taxon>Intramacronucleata</taxon>
        <taxon>Oligohymenophorea</taxon>
        <taxon>Hymenostomatida</taxon>
        <taxon>Tetrahymenina</taxon>
        <taxon>Tetrahymenidae</taxon>
        <taxon>Tetrahymena</taxon>
    </lineage>
</organism>
<evidence type="ECO:0000313" key="8">
    <source>
        <dbReference type="EMBL" id="EAR83466.1"/>
    </source>
</evidence>
<dbReference type="Gene3D" id="3.40.50.1820">
    <property type="entry name" value="alpha/beta hydrolase"/>
    <property type="match status" value="1"/>
</dbReference>
<accession>Q22DT9</accession>
<evidence type="ECO:0000313" key="9">
    <source>
        <dbReference type="Proteomes" id="UP000009168"/>
    </source>
</evidence>
<protein>
    <recommendedName>
        <fullName evidence="7">Carboxypeptidase</fullName>
        <ecNumber evidence="7">3.4.16.-</ecNumber>
    </recommendedName>
</protein>
<evidence type="ECO:0000256" key="5">
    <source>
        <dbReference type="ARBA" id="ARBA00022801"/>
    </source>
</evidence>
<sequence>MKGLIIALLIITLVVSDQNPIFLNETYYTGFINVTEKSDLFYIFFESRSQPSTDPLVLWLNGGPGCSSFLGLFEENGPFKINNDTTLNINPFSWNSKANLLFVDQPVGTGFSHAGPGDLVKGEEQVQQDFYTFLIQFFDKYPQFIGRDFYITGESYAGQYIPAISRKILIENNPKINFKGIAIGNGWVDPYYQEPAYGEYAYENGLINKSEYKTISYSFSICQVLIKIGSPIFLKSHFCDQPYERIVGNNTFNVYNIKQPCIGNGCYEDQDQKIQNFLSRTDVQSLLGTQNRVWNACVDDVYIALQKRAYRSSTQDLKVILNSGLKVLIYNGSLDYQCNYIGNEQWLENLSWNYSAQYQKQQYSSLQKGDQIIGKYKNAANLQFQIIYEAGHMVPMDQPEIALDMINSFIQN</sequence>
<dbReference type="AlphaFoldDB" id="Q22DT9"/>
<keyword evidence="6" id="KW-0325">Glycoprotein</keyword>